<keyword evidence="12" id="KW-1185">Reference proteome</keyword>
<evidence type="ECO:0000256" key="6">
    <source>
        <dbReference type="ARBA" id="ARBA00022801"/>
    </source>
</evidence>
<dbReference type="Pfam" id="PF04043">
    <property type="entry name" value="PMEI"/>
    <property type="match status" value="2"/>
</dbReference>
<protein>
    <recommendedName>
        <fullName evidence="10">Pectinesterase inhibitor domain-containing protein</fullName>
    </recommendedName>
</protein>
<dbReference type="STRING" id="3750.A0A498KD31"/>
<dbReference type="InterPro" id="IPR006501">
    <property type="entry name" value="Pectinesterase_inhib_dom"/>
</dbReference>
<dbReference type="UniPathway" id="UPA00545">
    <property type="reaction ID" value="UER00823"/>
</dbReference>
<comment type="pathway">
    <text evidence="2">Glycan metabolism; pectin degradation; 2-dehydro-3-deoxy-D-gluconate from pectin: step 1/5.</text>
</comment>
<dbReference type="SUPFAM" id="SSF51126">
    <property type="entry name" value="Pectin lyase-like"/>
    <property type="match status" value="2"/>
</dbReference>
<evidence type="ECO:0000313" key="11">
    <source>
        <dbReference type="EMBL" id="RXI06250.1"/>
    </source>
</evidence>
<feature type="region of interest" description="Disordered" evidence="8">
    <location>
        <begin position="54"/>
        <end position="90"/>
    </location>
</feature>
<dbReference type="SMART" id="SM00856">
    <property type="entry name" value="PMEI"/>
    <property type="match status" value="2"/>
</dbReference>
<gene>
    <name evidence="11" type="ORF">DVH24_018292</name>
</gene>
<keyword evidence="6" id="KW-0378">Hydrolase</keyword>
<evidence type="ECO:0000256" key="5">
    <source>
        <dbReference type="ARBA" id="ARBA00022512"/>
    </source>
</evidence>
<accession>A0A498KD31</accession>
<evidence type="ECO:0000313" key="12">
    <source>
        <dbReference type="Proteomes" id="UP000290289"/>
    </source>
</evidence>
<proteinExistence type="inferred from homology"/>
<evidence type="ECO:0000256" key="7">
    <source>
        <dbReference type="ARBA" id="ARBA00023085"/>
    </source>
</evidence>
<evidence type="ECO:0000256" key="2">
    <source>
        <dbReference type="ARBA" id="ARBA00005184"/>
    </source>
</evidence>
<dbReference type="NCBIfam" id="TIGR01614">
    <property type="entry name" value="PME_inhib"/>
    <property type="match status" value="1"/>
</dbReference>
<keyword evidence="9" id="KW-0472">Membrane</keyword>
<dbReference type="EMBL" id="RDQH01000328">
    <property type="protein sequence ID" value="RXI06250.1"/>
    <property type="molecule type" value="Genomic_DNA"/>
</dbReference>
<name>A0A498KD31_MALDO</name>
<dbReference type="PANTHER" id="PTHR31707">
    <property type="entry name" value="PECTINESTERASE"/>
    <property type="match status" value="1"/>
</dbReference>
<organism evidence="11 12">
    <name type="scientific">Malus domestica</name>
    <name type="common">Apple</name>
    <name type="synonym">Pyrus malus</name>
    <dbReference type="NCBI Taxonomy" id="3750"/>
    <lineage>
        <taxon>Eukaryota</taxon>
        <taxon>Viridiplantae</taxon>
        <taxon>Streptophyta</taxon>
        <taxon>Embryophyta</taxon>
        <taxon>Tracheophyta</taxon>
        <taxon>Spermatophyta</taxon>
        <taxon>Magnoliopsida</taxon>
        <taxon>eudicotyledons</taxon>
        <taxon>Gunneridae</taxon>
        <taxon>Pentapetalae</taxon>
        <taxon>rosids</taxon>
        <taxon>fabids</taxon>
        <taxon>Rosales</taxon>
        <taxon>Rosaceae</taxon>
        <taxon>Amygdaloideae</taxon>
        <taxon>Maleae</taxon>
        <taxon>Malus</taxon>
    </lineage>
</organism>
<evidence type="ECO:0000256" key="4">
    <source>
        <dbReference type="ARBA" id="ARBA00007786"/>
    </source>
</evidence>
<comment type="similarity">
    <text evidence="3">In the N-terminal section; belongs to the PMEI family.</text>
</comment>
<comment type="similarity">
    <text evidence="4">In the C-terminal section; belongs to the pectinesterase family.</text>
</comment>
<dbReference type="SUPFAM" id="SSF101148">
    <property type="entry name" value="Plant invertase/pectin methylesterase inhibitor"/>
    <property type="match status" value="2"/>
</dbReference>
<dbReference type="InterPro" id="IPR011050">
    <property type="entry name" value="Pectin_lyase_fold/virulence"/>
</dbReference>
<comment type="subcellular location">
    <subcellularLocation>
        <location evidence="1">Secreted</location>
        <location evidence="1">Cell wall</location>
    </subcellularLocation>
</comment>
<feature type="domain" description="Pectinesterase inhibitor" evidence="10">
    <location>
        <begin position="394"/>
        <end position="555"/>
    </location>
</feature>
<evidence type="ECO:0000256" key="1">
    <source>
        <dbReference type="ARBA" id="ARBA00004191"/>
    </source>
</evidence>
<evidence type="ECO:0000256" key="8">
    <source>
        <dbReference type="SAM" id="MobiDB-lite"/>
    </source>
</evidence>
<dbReference type="Gene3D" id="2.160.20.10">
    <property type="entry name" value="Single-stranded right-handed beta-helix, Pectin lyase-like"/>
    <property type="match status" value="2"/>
</dbReference>
<evidence type="ECO:0000256" key="3">
    <source>
        <dbReference type="ARBA" id="ARBA00006027"/>
    </source>
</evidence>
<dbReference type="GO" id="GO:0030599">
    <property type="term" value="F:pectinesterase activity"/>
    <property type="evidence" value="ECO:0007669"/>
    <property type="project" value="InterPro"/>
</dbReference>
<keyword evidence="7" id="KW-0063">Aspartyl esterase</keyword>
<evidence type="ECO:0000259" key="10">
    <source>
        <dbReference type="SMART" id="SM00856"/>
    </source>
</evidence>
<keyword evidence="9" id="KW-0812">Transmembrane</keyword>
<feature type="domain" description="Pectinesterase inhibitor" evidence="10">
    <location>
        <begin position="88"/>
        <end position="234"/>
    </location>
</feature>
<dbReference type="Proteomes" id="UP000290289">
    <property type="component" value="Chromosome 2"/>
</dbReference>
<dbReference type="CDD" id="cd15798">
    <property type="entry name" value="PMEI-like_3"/>
    <property type="match status" value="2"/>
</dbReference>
<dbReference type="FunFam" id="1.20.140.40:FF:000001">
    <property type="entry name" value="Pectinesterase"/>
    <property type="match status" value="1"/>
</dbReference>
<dbReference type="Pfam" id="PF01095">
    <property type="entry name" value="Pectinesterase"/>
    <property type="match status" value="2"/>
</dbReference>
<dbReference type="Gene3D" id="1.20.140.40">
    <property type="entry name" value="Invertase/pectin methylesterase inhibitor family protein"/>
    <property type="match status" value="2"/>
</dbReference>
<sequence length="694" mass="75925">MAFQDFDQISERRKAEKARKVKKRIIIAVVVILLLVLIAVVAYFIVNKFSNKKGNAKQGNATQGKAGKPAPAAPKQKNTPPKNKAPSNSKKILKEMCSATDYKDKCEGIIEKENGETKPMAFIKTAISATSDEAKSVYRKTAELTFSSPEEKGAFEDCKGLFEDAMEELGDAISQVGNNTESGKVRIGVLNSWLSAVISYQQTCVDGFPDGKLKSDLEKMLQTSKEFTSNSLAMLSLLNQLQLPSTGAAAGSNRRLLSQDKSGFPNWMSHEDRRMLKKNDKKLTPNVTVAKDGSGNYKTISEALEKMPQKYEGRYVIYVKEGVYYETVTVTKKMPNVTMYGDGSQKSIITGNKNFADGVRTFQTAPFESVVVYWALGYAVLGGASVLGGHDHPGYQNYAQKECSYTRYPSSCVKTLMGLGFLGHHDDQQVGIMLGLANKTVSETVLATSEFFKLNSQIKLGTDQFGAREAQHAHNSEKDYCELMNMSLKRLDQSLLALKSSPRKYKHDIQTWLSAAMTFQETCKDYAADHQAVNISQIGKRIDDASESVSNLLALVNRISNHHINAETEKQGVFPKWISPGDRKLLQATTVKANAVVAKDGSGDYKTVSEAIGAASGGRFVIHVKAGVYEEKIRTNKDGITLIGEGKDSTIITGDDSVANGATMPGSATFKTSSFGDFENPFKLPNPRIQGANK</sequence>
<keyword evidence="5" id="KW-0964">Secreted</keyword>
<dbReference type="AlphaFoldDB" id="A0A498KD31"/>
<comment type="caution">
    <text evidence="11">The sequence shown here is derived from an EMBL/GenBank/DDBJ whole genome shotgun (WGS) entry which is preliminary data.</text>
</comment>
<feature type="compositionally biased region" description="Low complexity" evidence="8">
    <location>
        <begin position="61"/>
        <end position="90"/>
    </location>
</feature>
<dbReference type="GO" id="GO:0042545">
    <property type="term" value="P:cell wall modification"/>
    <property type="evidence" value="ECO:0007669"/>
    <property type="project" value="InterPro"/>
</dbReference>
<feature type="transmembrane region" description="Helical" evidence="9">
    <location>
        <begin position="25"/>
        <end position="46"/>
    </location>
</feature>
<dbReference type="InterPro" id="IPR012334">
    <property type="entry name" value="Pectin_lyas_fold"/>
</dbReference>
<evidence type="ECO:0000256" key="9">
    <source>
        <dbReference type="SAM" id="Phobius"/>
    </source>
</evidence>
<keyword evidence="9" id="KW-1133">Transmembrane helix</keyword>
<dbReference type="GO" id="GO:0045490">
    <property type="term" value="P:pectin catabolic process"/>
    <property type="evidence" value="ECO:0007669"/>
    <property type="project" value="UniProtKB-UniPathway"/>
</dbReference>
<reference evidence="11 12" key="1">
    <citation type="submission" date="2018-10" db="EMBL/GenBank/DDBJ databases">
        <title>A high-quality apple genome assembly.</title>
        <authorList>
            <person name="Hu J."/>
        </authorList>
    </citation>
    <scope>NUCLEOTIDE SEQUENCE [LARGE SCALE GENOMIC DNA]</scope>
    <source>
        <strain evidence="12">cv. HFTH1</strain>
        <tissue evidence="11">Young leaf</tissue>
    </source>
</reference>
<dbReference type="InterPro" id="IPR000070">
    <property type="entry name" value="Pectinesterase_cat"/>
</dbReference>
<dbReference type="GO" id="GO:0004857">
    <property type="term" value="F:enzyme inhibitor activity"/>
    <property type="evidence" value="ECO:0007669"/>
    <property type="project" value="InterPro"/>
</dbReference>
<keyword evidence="5" id="KW-0134">Cell wall</keyword>
<dbReference type="InterPro" id="IPR035513">
    <property type="entry name" value="Invertase/methylesterase_inhib"/>
</dbReference>